<reference evidence="2" key="1">
    <citation type="journal article" date="2019" name="Int. J. Syst. Evol. Microbiol.">
        <title>The Global Catalogue of Microorganisms (GCM) 10K type strain sequencing project: providing services to taxonomists for standard genome sequencing and annotation.</title>
        <authorList>
            <consortium name="The Broad Institute Genomics Platform"/>
            <consortium name="The Broad Institute Genome Sequencing Center for Infectious Disease"/>
            <person name="Wu L."/>
            <person name="Ma J."/>
        </authorList>
    </citation>
    <scope>NUCLEOTIDE SEQUENCE [LARGE SCALE GENOMIC DNA]</scope>
    <source>
        <strain evidence="2">CGMCC 1.15111</strain>
    </source>
</reference>
<dbReference type="PANTHER" id="PTHR33221">
    <property type="entry name" value="WINGED HELIX-TURN-HELIX TRANSCRIPTIONAL REGULATOR, RRF2 FAMILY"/>
    <property type="match status" value="1"/>
</dbReference>
<gene>
    <name evidence="1" type="ORF">GCM10011340_03740</name>
</gene>
<dbReference type="InterPro" id="IPR036388">
    <property type="entry name" value="WH-like_DNA-bd_sf"/>
</dbReference>
<dbReference type="Pfam" id="PF02082">
    <property type="entry name" value="Rrf2"/>
    <property type="match status" value="1"/>
</dbReference>
<evidence type="ECO:0008006" key="3">
    <source>
        <dbReference type="Google" id="ProtNLM"/>
    </source>
</evidence>
<dbReference type="PROSITE" id="PS51197">
    <property type="entry name" value="HTH_RRF2_2"/>
    <property type="match status" value="1"/>
</dbReference>
<sequence>MTNQMKIISDKIVLNKNSHYIWAKSKSRMFSKACEYGIRATLYIAQKSLNGQRASLKAITHEIDSPEAFTAKILQQLAKAQVVRSVKGPHGGFEIAREDIDSMRLSEIVNAIDGDNIYKGCGLGLKACNAQKPCPVHHKFTAIRNDLKTMLQETRLLELATSLETGLTFLKR</sequence>
<organism evidence="1 2">
    <name type="scientific">Roseivirga thermotolerans</name>
    <dbReference type="NCBI Taxonomy" id="1758176"/>
    <lineage>
        <taxon>Bacteria</taxon>
        <taxon>Pseudomonadati</taxon>
        <taxon>Bacteroidota</taxon>
        <taxon>Cytophagia</taxon>
        <taxon>Cytophagales</taxon>
        <taxon>Roseivirgaceae</taxon>
        <taxon>Roseivirga</taxon>
    </lineage>
</organism>
<proteinExistence type="predicted"/>
<dbReference type="SUPFAM" id="SSF46785">
    <property type="entry name" value="Winged helix' DNA-binding domain"/>
    <property type="match status" value="1"/>
</dbReference>
<comment type="caution">
    <text evidence="1">The sequence shown here is derived from an EMBL/GenBank/DDBJ whole genome shotgun (WGS) entry which is preliminary data.</text>
</comment>
<dbReference type="PANTHER" id="PTHR33221:SF15">
    <property type="entry name" value="HTH-TYPE TRANSCRIPTIONAL REGULATOR YWGB-RELATED"/>
    <property type="match status" value="1"/>
</dbReference>
<dbReference type="Proteomes" id="UP000658258">
    <property type="component" value="Unassembled WGS sequence"/>
</dbReference>
<evidence type="ECO:0000313" key="1">
    <source>
        <dbReference type="EMBL" id="GHE52650.1"/>
    </source>
</evidence>
<accession>A0ABQ3I428</accession>
<evidence type="ECO:0000313" key="2">
    <source>
        <dbReference type="Proteomes" id="UP000658258"/>
    </source>
</evidence>
<dbReference type="InterPro" id="IPR036390">
    <property type="entry name" value="WH_DNA-bd_sf"/>
</dbReference>
<dbReference type="InterPro" id="IPR000944">
    <property type="entry name" value="Tscrpt_reg_Rrf2"/>
</dbReference>
<name>A0ABQ3I428_9BACT</name>
<protein>
    <recommendedName>
        <fullName evidence="3">Rrf2 family transcriptional regulator</fullName>
    </recommendedName>
</protein>
<dbReference type="Gene3D" id="1.10.10.10">
    <property type="entry name" value="Winged helix-like DNA-binding domain superfamily/Winged helix DNA-binding domain"/>
    <property type="match status" value="1"/>
</dbReference>
<dbReference type="EMBL" id="BNAG01000001">
    <property type="protein sequence ID" value="GHE52650.1"/>
    <property type="molecule type" value="Genomic_DNA"/>
</dbReference>
<dbReference type="NCBIfam" id="TIGR00738">
    <property type="entry name" value="rrf2_super"/>
    <property type="match status" value="1"/>
</dbReference>
<keyword evidence="2" id="KW-1185">Reference proteome</keyword>